<protein>
    <recommendedName>
        <fullName evidence="4">Thioredoxin domain-containing protein</fullName>
    </recommendedName>
</protein>
<gene>
    <name evidence="2" type="ORF">CXX69_00545</name>
</gene>
<comment type="caution">
    <text evidence="2">The sequence shown here is derived from an EMBL/GenBank/DDBJ whole genome shotgun (WGS) entry which is preliminary data.</text>
</comment>
<reference evidence="2 3" key="1">
    <citation type="journal article" date="2015" name="Nat. Commun.">
        <title>Genomic and transcriptomic evidence for scavenging of diverse organic compounds by widespread deep-sea archaea.</title>
        <authorList>
            <person name="Li M."/>
            <person name="Baker B.J."/>
            <person name="Anantharaman K."/>
            <person name="Jain S."/>
            <person name="Breier J.A."/>
            <person name="Dick G.J."/>
        </authorList>
    </citation>
    <scope>NUCLEOTIDE SEQUENCE [LARGE SCALE GENOMIC DNA]</scope>
    <source>
        <strain evidence="2">Cayman_51_deep</strain>
    </source>
</reference>
<feature type="transmembrane region" description="Helical" evidence="1">
    <location>
        <begin position="271"/>
        <end position="291"/>
    </location>
</feature>
<evidence type="ECO:0000256" key="1">
    <source>
        <dbReference type="SAM" id="Phobius"/>
    </source>
</evidence>
<sequence>MRGRIALVLIIVLLTPAPGQATEAVDLSESRGIVGGLVIDLGLGEQDTSVSAQAEDLPRVVEVYTATWCANCVGAEHALDEAIEGENAVVLSHHRSIGEVEDPFGTQDGDWRWEDLYGSASQEVTGLMRAAPTMVFDGCRVKVGTSPSGDSLQTDYEELLALPMPVSGAESSTLTWTGNNNSGTVGWGFSFAPAETTSWVHRLMVVEAVANFPEGSNGLEDYTTVVREVVTLNGDDGSMALELPAAWDGDDLYLVLLHEWTTVAEEADGGILSALPGLGMLTLLPILAALLPSRRER</sequence>
<accession>A0A2V3HTJ5</accession>
<keyword evidence="1" id="KW-1133">Transmembrane helix</keyword>
<dbReference type="InterPro" id="IPR036249">
    <property type="entry name" value="Thioredoxin-like_sf"/>
</dbReference>
<organism evidence="2 3">
    <name type="scientific">Candidatus Thalassarchaeum betae</name>
    <dbReference type="NCBI Taxonomy" id="2599289"/>
    <lineage>
        <taxon>Archaea</taxon>
        <taxon>Methanobacteriati</taxon>
        <taxon>Thermoplasmatota</taxon>
        <taxon>Candidatus Poseidoniia</taxon>
        <taxon>Candidatus Poseidoniales</taxon>
        <taxon>Candidatus Thalassarchaeaceae</taxon>
        <taxon>Candidatus Thalassarchaeum</taxon>
    </lineage>
</organism>
<dbReference type="EMBL" id="PSPG01000001">
    <property type="protein sequence ID" value="PXF22457.1"/>
    <property type="molecule type" value="Genomic_DNA"/>
</dbReference>
<evidence type="ECO:0000313" key="3">
    <source>
        <dbReference type="Proteomes" id="UP000248161"/>
    </source>
</evidence>
<keyword evidence="1" id="KW-0472">Membrane</keyword>
<dbReference type="Proteomes" id="UP000248161">
    <property type="component" value="Unassembled WGS sequence"/>
</dbReference>
<dbReference type="AlphaFoldDB" id="A0A2V3HTJ5"/>
<proteinExistence type="predicted"/>
<name>A0A2V3HTJ5_9ARCH</name>
<dbReference type="SUPFAM" id="SSF52833">
    <property type="entry name" value="Thioredoxin-like"/>
    <property type="match status" value="1"/>
</dbReference>
<keyword evidence="1" id="KW-0812">Transmembrane</keyword>
<evidence type="ECO:0008006" key="4">
    <source>
        <dbReference type="Google" id="ProtNLM"/>
    </source>
</evidence>
<evidence type="ECO:0000313" key="2">
    <source>
        <dbReference type="EMBL" id="PXF22457.1"/>
    </source>
</evidence>